<evidence type="ECO:0000313" key="1">
    <source>
        <dbReference type="EMBL" id="GAA1435631.1"/>
    </source>
</evidence>
<proteinExistence type="predicted"/>
<comment type="caution">
    <text evidence="1">The sequence shown here is derived from an EMBL/GenBank/DDBJ whole genome shotgun (WGS) entry which is preliminary data.</text>
</comment>
<protein>
    <submittedName>
        <fullName evidence="1">Uncharacterized protein</fullName>
    </submittedName>
</protein>
<dbReference type="RefSeq" id="WP_344016661.1">
    <property type="nucleotide sequence ID" value="NZ_BAAAIZ010000132.1"/>
</dbReference>
<dbReference type="EMBL" id="BAAAIZ010000132">
    <property type="protein sequence ID" value="GAA1435631.1"/>
    <property type="molecule type" value="Genomic_DNA"/>
</dbReference>
<organism evidence="1 2">
    <name type="scientific">Streptomyces thermospinosisporus</name>
    <dbReference type="NCBI Taxonomy" id="161482"/>
    <lineage>
        <taxon>Bacteria</taxon>
        <taxon>Bacillati</taxon>
        <taxon>Actinomycetota</taxon>
        <taxon>Actinomycetes</taxon>
        <taxon>Kitasatosporales</taxon>
        <taxon>Streptomycetaceae</taxon>
        <taxon>Streptomyces</taxon>
    </lineage>
</organism>
<name>A0ABP4K0I5_9ACTN</name>
<evidence type="ECO:0000313" key="2">
    <source>
        <dbReference type="Proteomes" id="UP001500973"/>
    </source>
</evidence>
<reference evidence="2" key="1">
    <citation type="journal article" date="2019" name="Int. J. Syst. Evol. Microbiol.">
        <title>The Global Catalogue of Microorganisms (GCM) 10K type strain sequencing project: providing services to taxonomists for standard genome sequencing and annotation.</title>
        <authorList>
            <consortium name="The Broad Institute Genomics Platform"/>
            <consortium name="The Broad Institute Genome Sequencing Center for Infectious Disease"/>
            <person name="Wu L."/>
            <person name="Ma J."/>
        </authorList>
    </citation>
    <scope>NUCLEOTIDE SEQUENCE [LARGE SCALE GENOMIC DNA]</scope>
    <source>
        <strain evidence="2">JCM 11756</strain>
    </source>
</reference>
<accession>A0ABP4K0I5</accession>
<dbReference type="Proteomes" id="UP001500973">
    <property type="component" value="Unassembled WGS sequence"/>
</dbReference>
<gene>
    <name evidence="1" type="ORF">GCM10009601_62030</name>
</gene>
<keyword evidence="2" id="KW-1185">Reference proteome</keyword>
<sequence length="54" mass="5818">MLLSQRASLVEQSAVMAGVRGKAAGLDPTVHRLLRKESLDASSGARERALRELD</sequence>